<evidence type="ECO:0000313" key="3">
    <source>
        <dbReference type="EMBL" id="MBB3982638.1"/>
    </source>
</evidence>
<comment type="caution">
    <text evidence="3">The sequence shown here is derived from an EMBL/GenBank/DDBJ whole genome shotgun (WGS) entry which is preliminary data.</text>
</comment>
<keyword evidence="1" id="KW-0472">Membrane</keyword>
<gene>
    <name evidence="3" type="ORF">GGR44_002304</name>
</gene>
<evidence type="ECO:0000259" key="2">
    <source>
        <dbReference type="Pfam" id="PF04773"/>
    </source>
</evidence>
<feature type="transmembrane region" description="Helical" evidence="1">
    <location>
        <begin position="97"/>
        <end position="117"/>
    </location>
</feature>
<keyword evidence="1 3" id="KW-0812">Transmembrane</keyword>
<dbReference type="Gene3D" id="2.60.120.1440">
    <property type="match status" value="1"/>
</dbReference>
<name>A0A7W6GPQ5_9SPHN</name>
<sequence>MKKPMTARESSAQIEQQAALWVARLDARALTDEEQCELDQWLAGDSRRMGAYAMACAALARLEMAQDHVEGAGNAPAMALEEKAPVATPRFSRRNMLWMAGSAIAASAVGAVSLIGASQRYATSRGEMLRIALSDGSVVNLNTASRIDVQFTPEARTVFLDGGEVLFDVAKDAKRPFVVVAGETRVRAVGTAFIVRRDSARPVDVMVSEGVVEVSQDRIGQAPVRLSEGMRATVDPMAAKPIEPTSITAEAIEQQLYWRDGKIAFSDSTLAAAAAEFARYNDERIVIADPELADEAITGLFVANDPQGFAEAVAESLGLVARTEGKTIILSAT</sequence>
<dbReference type="GO" id="GO:0016989">
    <property type="term" value="F:sigma factor antagonist activity"/>
    <property type="evidence" value="ECO:0007669"/>
    <property type="project" value="TreeGrafter"/>
</dbReference>
<dbReference type="AlphaFoldDB" id="A0A7W6GPQ5"/>
<dbReference type="PIRSF" id="PIRSF018266">
    <property type="entry name" value="FecR"/>
    <property type="match status" value="1"/>
</dbReference>
<dbReference type="PANTHER" id="PTHR30273:SF2">
    <property type="entry name" value="PROTEIN FECR"/>
    <property type="match status" value="1"/>
</dbReference>
<dbReference type="EMBL" id="JACIEB010000005">
    <property type="protein sequence ID" value="MBB3982638.1"/>
    <property type="molecule type" value="Genomic_DNA"/>
</dbReference>
<dbReference type="InterPro" id="IPR006860">
    <property type="entry name" value="FecR"/>
</dbReference>
<reference evidence="3 4" key="1">
    <citation type="submission" date="2020-08" db="EMBL/GenBank/DDBJ databases">
        <title>Genomic Encyclopedia of Type Strains, Phase IV (KMG-IV): sequencing the most valuable type-strain genomes for metagenomic binning, comparative biology and taxonomic classification.</title>
        <authorList>
            <person name="Goeker M."/>
        </authorList>
    </citation>
    <scope>NUCLEOTIDE SEQUENCE [LARGE SCALE GENOMIC DNA]</scope>
    <source>
        <strain evidence="3 4">DSM 29348</strain>
    </source>
</reference>
<dbReference type="RefSeq" id="WP_183955710.1">
    <property type="nucleotide sequence ID" value="NZ_JACIEB010000005.1"/>
</dbReference>
<accession>A0A7W6GPQ5</accession>
<keyword evidence="1" id="KW-1133">Transmembrane helix</keyword>
<organism evidence="3 4">
    <name type="scientific">Sphingobium fontiphilum</name>
    <dbReference type="NCBI Taxonomy" id="944425"/>
    <lineage>
        <taxon>Bacteria</taxon>
        <taxon>Pseudomonadati</taxon>
        <taxon>Pseudomonadota</taxon>
        <taxon>Alphaproteobacteria</taxon>
        <taxon>Sphingomonadales</taxon>
        <taxon>Sphingomonadaceae</taxon>
        <taxon>Sphingobium</taxon>
    </lineage>
</organism>
<evidence type="ECO:0000256" key="1">
    <source>
        <dbReference type="SAM" id="Phobius"/>
    </source>
</evidence>
<dbReference type="PANTHER" id="PTHR30273">
    <property type="entry name" value="PERIPLASMIC SIGNAL SENSOR AND SIGMA FACTOR ACTIVATOR FECR-RELATED"/>
    <property type="match status" value="1"/>
</dbReference>
<proteinExistence type="predicted"/>
<dbReference type="Pfam" id="PF04773">
    <property type="entry name" value="FecR"/>
    <property type="match status" value="1"/>
</dbReference>
<dbReference type="InterPro" id="IPR012373">
    <property type="entry name" value="Ferrdict_sens_TM"/>
</dbReference>
<protein>
    <submittedName>
        <fullName evidence="3">Transmembrane sensor</fullName>
    </submittedName>
</protein>
<dbReference type="Proteomes" id="UP000552757">
    <property type="component" value="Unassembled WGS sequence"/>
</dbReference>
<evidence type="ECO:0000313" key="4">
    <source>
        <dbReference type="Proteomes" id="UP000552757"/>
    </source>
</evidence>
<keyword evidence="4" id="KW-1185">Reference proteome</keyword>
<dbReference type="Gene3D" id="3.55.50.30">
    <property type="match status" value="1"/>
</dbReference>
<feature type="domain" description="FecR protein" evidence="2">
    <location>
        <begin position="120"/>
        <end position="213"/>
    </location>
</feature>